<dbReference type="Gramene" id="ESR43898">
    <property type="protein sequence ID" value="ESR43898"/>
    <property type="gene ID" value="CICLE_v10013714mg"/>
</dbReference>
<dbReference type="InterPro" id="IPR041711">
    <property type="entry name" value="Met-tRNA-FMT_N"/>
</dbReference>
<dbReference type="Pfam" id="PF00551">
    <property type="entry name" value="Formyl_trans_N"/>
    <property type="match status" value="1"/>
</dbReference>
<dbReference type="SUPFAM" id="SSF53328">
    <property type="entry name" value="Formyltransferase"/>
    <property type="match status" value="1"/>
</dbReference>
<evidence type="ECO:0000256" key="1">
    <source>
        <dbReference type="ARBA" id="ARBA00010699"/>
    </source>
</evidence>
<proteinExistence type="inferred from homology"/>
<dbReference type="GO" id="GO:0004479">
    <property type="term" value="F:methionyl-tRNA formyltransferase activity"/>
    <property type="evidence" value="ECO:0007669"/>
    <property type="project" value="UniProtKB-EC"/>
</dbReference>
<dbReference type="Pfam" id="PF02911">
    <property type="entry name" value="Formyl_trans_C"/>
    <property type="match status" value="1"/>
</dbReference>
<keyword evidence="3" id="KW-0808">Transferase</keyword>
<dbReference type="eggNOG" id="KOG3082">
    <property type="taxonomic scope" value="Eukaryota"/>
</dbReference>
<dbReference type="Gene3D" id="3.40.50.170">
    <property type="entry name" value="Formyl transferase, N-terminal domain"/>
    <property type="match status" value="1"/>
</dbReference>
<name>V4S8R5_CITCL</name>
<dbReference type="InParanoid" id="V4S8R5"/>
<evidence type="ECO:0000256" key="3">
    <source>
        <dbReference type="ARBA" id="ARBA00022679"/>
    </source>
</evidence>
<dbReference type="InterPro" id="IPR044135">
    <property type="entry name" value="Met-tRNA-FMT_C"/>
</dbReference>
<evidence type="ECO:0000313" key="7">
    <source>
        <dbReference type="EMBL" id="ESR43898.1"/>
    </source>
</evidence>
<gene>
    <name evidence="7" type="ORF">CICLE_v10013714mg</name>
</gene>
<dbReference type="InterPro" id="IPR036477">
    <property type="entry name" value="Formyl_transf_N_sf"/>
</dbReference>
<dbReference type="KEGG" id="cic:CICLE_v10013714mg"/>
<organism evidence="7 8">
    <name type="scientific">Citrus clementina</name>
    <name type="common">Clementine</name>
    <name type="synonym">Citrus deliciosa x Citrus sinensis</name>
    <dbReference type="NCBI Taxonomy" id="85681"/>
    <lineage>
        <taxon>Eukaryota</taxon>
        <taxon>Viridiplantae</taxon>
        <taxon>Streptophyta</taxon>
        <taxon>Embryophyta</taxon>
        <taxon>Tracheophyta</taxon>
        <taxon>Spermatophyta</taxon>
        <taxon>Magnoliopsida</taxon>
        <taxon>eudicotyledons</taxon>
        <taxon>Gunneridae</taxon>
        <taxon>Pentapetalae</taxon>
        <taxon>rosids</taxon>
        <taxon>malvids</taxon>
        <taxon>Sapindales</taxon>
        <taxon>Rutaceae</taxon>
        <taxon>Aurantioideae</taxon>
        <taxon>Citrus</taxon>
    </lineage>
</organism>
<feature type="domain" description="Formyl transferase C-terminal" evidence="6">
    <location>
        <begin position="313"/>
        <end position="420"/>
    </location>
</feature>
<reference evidence="7 8" key="1">
    <citation type="submission" date="2013-10" db="EMBL/GenBank/DDBJ databases">
        <authorList>
            <consortium name="International Citrus Genome Consortium"/>
            <person name="Jenkins J."/>
            <person name="Schmutz J."/>
            <person name="Prochnik S."/>
            <person name="Rokhsar D."/>
            <person name="Gmitter F."/>
            <person name="Ollitrault P."/>
            <person name="Machado M."/>
            <person name="Talon M."/>
            <person name="Wincker P."/>
            <person name="Jaillon O."/>
            <person name="Morgante M."/>
        </authorList>
    </citation>
    <scope>NUCLEOTIDE SEQUENCE</scope>
    <source>
        <strain evidence="8">cv. Clemenules</strain>
    </source>
</reference>
<dbReference type="AlphaFoldDB" id="V4S8R5"/>
<protein>
    <recommendedName>
        <fullName evidence="2">methionyl-tRNA formyltransferase</fullName>
        <ecNumber evidence="2">2.1.2.9</ecNumber>
    </recommendedName>
</protein>
<dbReference type="EMBL" id="KI536861">
    <property type="protein sequence ID" value="ESR43898.1"/>
    <property type="molecule type" value="Genomic_DNA"/>
</dbReference>
<dbReference type="GO" id="GO:0005739">
    <property type="term" value="C:mitochondrion"/>
    <property type="evidence" value="ECO:0007669"/>
    <property type="project" value="TreeGrafter"/>
</dbReference>
<dbReference type="Proteomes" id="UP000030687">
    <property type="component" value="Unassembled WGS sequence"/>
</dbReference>
<dbReference type="STRING" id="85681.V4S8R5"/>
<evidence type="ECO:0000313" key="8">
    <source>
        <dbReference type="Proteomes" id="UP000030687"/>
    </source>
</evidence>
<dbReference type="InterPro" id="IPR002376">
    <property type="entry name" value="Formyl_transf_N"/>
</dbReference>
<dbReference type="OMA" id="GITTMLM"/>
<keyword evidence="4" id="KW-0648">Protein biosynthesis</keyword>
<evidence type="ECO:0000259" key="5">
    <source>
        <dbReference type="Pfam" id="PF00551"/>
    </source>
</evidence>
<evidence type="ECO:0000256" key="2">
    <source>
        <dbReference type="ARBA" id="ARBA00012261"/>
    </source>
</evidence>
<dbReference type="InterPro" id="IPR011034">
    <property type="entry name" value="Formyl_transferase-like_C_sf"/>
</dbReference>
<keyword evidence="8" id="KW-1185">Reference proteome</keyword>
<dbReference type="Gene3D" id="3.40.50.12230">
    <property type="match status" value="1"/>
</dbReference>
<feature type="domain" description="Formyl transferase N-terminal" evidence="5">
    <location>
        <begin position="40"/>
        <end position="190"/>
    </location>
</feature>
<dbReference type="FunCoup" id="V4S8R5">
    <property type="interactions" value="1211"/>
</dbReference>
<dbReference type="PANTHER" id="PTHR11138">
    <property type="entry name" value="METHIONYL-TRNA FORMYLTRANSFERASE"/>
    <property type="match status" value="1"/>
</dbReference>
<accession>V4S8R5</accession>
<dbReference type="EC" id="2.1.2.9" evidence="2"/>
<evidence type="ECO:0000259" key="6">
    <source>
        <dbReference type="Pfam" id="PF02911"/>
    </source>
</evidence>
<dbReference type="SUPFAM" id="SSF50486">
    <property type="entry name" value="FMT C-terminal domain-like"/>
    <property type="match status" value="1"/>
</dbReference>
<comment type="similarity">
    <text evidence="1">Belongs to the Fmt family.</text>
</comment>
<sequence>MNSSLMIRRFFCFKGPATSSTTPSAFSVSRKKPLVSVNVLDALFNASSSPDSIFEVAAIVTQPPSRRDRGRKVLPSPVAQYALDRGFPADLIFTPERAGEDAFLSNLRALQPELCITAAYGNILPSKFLNIPPMGTVNIHPSLLPLYRGAAPVQRALQGGAKETGVSLAFTVRALDAGPVIAREKMEVDDQIKPLSHAPAYPSSLLFRVVAAPRGTLTAALWANVGSRVSRNGSGKSATTVILWDRVPVFWGMGIGSVYTSSRYIPLVGTCLWSAHVCPRSELLIRELPSILDGSARVKAQPQDDSKATLAPKITTEESWLSFDEEAVVLHNKVRAFAGWPGTRAKMAVVDDRNGQQSIVELKIITTRVCPNIQTNEVDGITFKKDALVVPCGECTALEVLEVQLPGKKAVSAAAFWNGLRGQKLKVLYCPQKEFDNLL</sequence>
<dbReference type="InterPro" id="IPR005793">
    <property type="entry name" value="Formyl_trans_C"/>
</dbReference>
<dbReference type="CDD" id="cd08646">
    <property type="entry name" value="FMT_core_Met-tRNA-FMT_N"/>
    <property type="match status" value="1"/>
</dbReference>
<evidence type="ECO:0000256" key="4">
    <source>
        <dbReference type="ARBA" id="ARBA00022917"/>
    </source>
</evidence>
<dbReference type="PANTHER" id="PTHR11138:SF5">
    <property type="entry name" value="METHIONYL-TRNA FORMYLTRANSFERASE, MITOCHONDRIAL"/>
    <property type="match status" value="1"/>
</dbReference>
<dbReference type="FunFam" id="3.40.50.170:FF:000010">
    <property type="entry name" value="Methionyl-tRNA formyltransferase"/>
    <property type="match status" value="1"/>
</dbReference>
<dbReference type="CDD" id="cd08704">
    <property type="entry name" value="Met_tRNA_FMT_C"/>
    <property type="match status" value="1"/>
</dbReference>